<feature type="transmembrane region" description="Helical" evidence="6">
    <location>
        <begin position="239"/>
        <end position="257"/>
    </location>
</feature>
<evidence type="ECO:0000313" key="8">
    <source>
        <dbReference type="Proteomes" id="UP000589520"/>
    </source>
</evidence>
<dbReference type="PANTHER" id="PTHR30520:SF6">
    <property type="entry name" value="FORMATE_NITRATE FAMILY TRANSPORTER (EUROFUNG)"/>
    <property type="match status" value="1"/>
</dbReference>
<evidence type="ECO:0000256" key="3">
    <source>
        <dbReference type="ARBA" id="ARBA00022989"/>
    </source>
</evidence>
<evidence type="ECO:0000256" key="6">
    <source>
        <dbReference type="SAM" id="Phobius"/>
    </source>
</evidence>
<dbReference type="Proteomes" id="UP000589520">
    <property type="component" value="Unassembled WGS sequence"/>
</dbReference>
<feature type="transmembrane region" description="Helical" evidence="6">
    <location>
        <begin position="158"/>
        <end position="181"/>
    </location>
</feature>
<feature type="transmembrane region" description="Helical" evidence="6">
    <location>
        <begin position="187"/>
        <end position="205"/>
    </location>
</feature>
<dbReference type="InterPro" id="IPR023271">
    <property type="entry name" value="Aquaporin-like"/>
</dbReference>
<comment type="caution">
    <text evidence="7">The sequence shown here is derived from an EMBL/GenBank/DDBJ whole genome shotgun (WGS) entry which is preliminary data.</text>
</comment>
<keyword evidence="8" id="KW-1185">Reference proteome</keyword>
<name>A0A7Y9PL50_9BACT</name>
<keyword evidence="4 6" id="KW-0472">Membrane</keyword>
<dbReference type="GO" id="GO:0005886">
    <property type="term" value="C:plasma membrane"/>
    <property type="evidence" value="ECO:0007669"/>
    <property type="project" value="TreeGrafter"/>
</dbReference>
<sequence>MDYIKPSEVAESFLTTATTKSQLPASQLLLRGFLSGAFLGFATTVAFTSNAQGVPPVIGSVLFPVGFAMIVILGLELVTGSFAMLPTAFLAGRVKLVRVLTNLFWVYLGNLIGGCLYAWMYAAVQTQFHHVPVTGAGALIVAAAQAKTLAYQKLGGAGLALSFLKGILCNWMVCMGVVMGLTSRSTLGKIVACWLPIFAFFALGYEHSVVNMFVIPAGILMGAPVSLRDWWLWNQIPVTVGNIVGGLLFVGLPMLWIGKAGQVRNAEVDSIQSV</sequence>
<evidence type="ECO:0000256" key="4">
    <source>
        <dbReference type="ARBA" id="ARBA00023136"/>
    </source>
</evidence>
<dbReference type="RefSeq" id="WP_179492950.1">
    <property type="nucleotide sequence ID" value="NZ_JACCCW010000002.1"/>
</dbReference>
<evidence type="ECO:0000256" key="1">
    <source>
        <dbReference type="ARBA" id="ARBA00004141"/>
    </source>
</evidence>
<feature type="transmembrane region" description="Helical" evidence="6">
    <location>
        <begin position="103"/>
        <end position="122"/>
    </location>
</feature>
<gene>
    <name evidence="7" type="ORF">HDF17_003431</name>
</gene>
<dbReference type="Gene3D" id="1.20.1080.10">
    <property type="entry name" value="Glycerol uptake facilitator protein"/>
    <property type="match status" value="1"/>
</dbReference>
<dbReference type="PANTHER" id="PTHR30520">
    <property type="entry name" value="FORMATE TRANSPORTER-RELATED"/>
    <property type="match status" value="1"/>
</dbReference>
<proteinExistence type="inferred from homology"/>
<feature type="transmembrane region" description="Helical" evidence="6">
    <location>
        <begin position="28"/>
        <end position="47"/>
    </location>
</feature>
<dbReference type="AlphaFoldDB" id="A0A7Y9PL50"/>
<feature type="transmembrane region" description="Helical" evidence="6">
    <location>
        <begin position="67"/>
        <end position="91"/>
    </location>
</feature>
<accession>A0A7Y9PL50</accession>
<keyword evidence="3 6" id="KW-1133">Transmembrane helix</keyword>
<keyword evidence="2 6" id="KW-0812">Transmembrane</keyword>
<dbReference type="GO" id="GO:0015499">
    <property type="term" value="F:formate transmembrane transporter activity"/>
    <property type="evidence" value="ECO:0007669"/>
    <property type="project" value="TreeGrafter"/>
</dbReference>
<evidence type="ECO:0000256" key="2">
    <source>
        <dbReference type="ARBA" id="ARBA00022692"/>
    </source>
</evidence>
<protein>
    <submittedName>
        <fullName evidence="7">Formate/nitrite transporter</fullName>
    </submittedName>
</protein>
<dbReference type="EMBL" id="JACCCW010000002">
    <property type="protein sequence ID" value="NYF81111.1"/>
    <property type="molecule type" value="Genomic_DNA"/>
</dbReference>
<dbReference type="Pfam" id="PF01226">
    <property type="entry name" value="Form_Nir_trans"/>
    <property type="match status" value="1"/>
</dbReference>
<organism evidence="7 8">
    <name type="scientific">Granulicella arctica</name>
    <dbReference type="NCBI Taxonomy" id="940613"/>
    <lineage>
        <taxon>Bacteria</taxon>
        <taxon>Pseudomonadati</taxon>
        <taxon>Acidobacteriota</taxon>
        <taxon>Terriglobia</taxon>
        <taxon>Terriglobales</taxon>
        <taxon>Acidobacteriaceae</taxon>
        <taxon>Granulicella</taxon>
    </lineage>
</organism>
<comment type="similarity">
    <text evidence="5">Belongs to the FNT transporter (TC 1.A.16) family.</text>
</comment>
<reference evidence="7 8" key="1">
    <citation type="submission" date="2020-07" db="EMBL/GenBank/DDBJ databases">
        <title>Genomic Encyclopedia of Type Strains, Phase IV (KMG-V): Genome sequencing to study the core and pangenomes of soil and plant-associated prokaryotes.</title>
        <authorList>
            <person name="Whitman W."/>
        </authorList>
    </citation>
    <scope>NUCLEOTIDE SEQUENCE [LARGE SCALE GENOMIC DNA]</scope>
    <source>
        <strain evidence="7 8">X4EP2</strain>
    </source>
</reference>
<comment type="subcellular location">
    <subcellularLocation>
        <location evidence="1">Membrane</location>
        <topology evidence="1">Multi-pass membrane protein</topology>
    </subcellularLocation>
</comment>
<dbReference type="InterPro" id="IPR000292">
    <property type="entry name" value="For/NO2_transpt"/>
</dbReference>
<evidence type="ECO:0000256" key="5">
    <source>
        <dbReference type="ARBA" id="ARBA00049660"/>
    </source>
</evidence>
<evidence type="ECO:0000313" key="7">
    <source>
        <dbReference type="EMBL" id="NYF81111.1"/>
    </source>
</evidence>